<dbReference type="OrthoDB" id="916275at2"/>
<organism evidence="2 3">
    <name type="scientific">Jeotgalibacillus proteolyticus</name>
    <dbReference type="NCBI Taxonomy" id="2082395"/>
    <lineage>
        <taxon>Bacteria</taxon>
        <taxon>Bacillati</taxon>
        <taxon>Bacillota</taxon>
        <taxon>Bacilli</taxon>
        <taxon>Bacillales</taxon>
        <taxon>Caryophanaceae</taxon>
        <taxon>Jeotgalibacillus</taxon>
    </lineage>
</organism>
<keyword evidence="3" id="KW-1185">Reference proteome</keyword>
<proteinExistence type="predicted"/>
<protein>
    <recommendedName>
        <fullName evidence="4">Family 2 glycosyl transferase</fullName>
    </recommendedName>
</protein>
<comment type="caution">
    <text evidence="2">The sequence shown here is derived from an EMBL/GenBank/DDBJ whole genome shotgun (WGS) entry which is preliminary data.</text>
</comment>
<dbReference type="AlphaFoldDB" id="A0A2S5G8G3"/>
<name>A0A2S5G8G3_9BACL</name>
<evidence type="ECO:0000256" key="1">
    <source>
        <dbReference type="SAM" id="Phobius"/>
    </source>
</evidence>
<dbReference type="Proteomes" id="UP000239047">
    <property type="component" value="Unassembled WGS sequence"/>
</dbReference>
<evidence type="ECO:0000313" key="2">
    <source>
        <dbReference type="EMBL" id="PPA69297.1"/>
    </source>
</evidence>
<keyword evidence="1" id="KW-0472">Membrane</keyword>
<keyword evidence="1" id="KW-1133">Transmembrane helix</keyword>
<feature type="transmembrane region" description="Helical" evidence="1">
    <location>
        <begin position="9"/>
        <end position="29"/>
    </location>
</feature>
<accession>A0A2S5G8G3</accession>
<dbReference type="SUPFAM" id="SSF51445">
    <property type="entry name" value="(Trans)glycosidases"/>
    <property type="match status" value="1"/>
</dbReference>
<dbReference type="InterPro" id="IPR017853">
    <property type="entry name" value="GH"/>
</dbReference>
<dbReference type="EMBL" id="PREZ01000006">
    <property type="protein sequence ID" value="PPA69297.1"/>
    <property type="molecule type" value="Genomic_DNA"/>
</dbReference>
<keyword evidence="1" id="KW-0812">Transmembrane</keyword>
<dbReference type="Gene3D" id="3.20.20.80">
    <property type="entry name" value="Glycosidases"/>
    <property type="match status" value="1"/>
</dbReference>
<sequence>MECTPVKKTIVYFSIPLLLLITPFILWNIQQKETLQVTIIDYTVPDETYREHHSLTWLLNYFRFENNEGESYDPKVDYYGFVSDETKEEYTIRSLPENLNDPNLIYIADTYGVNEDELAWTEADSSEGPPTRLYGGMDQQEWTAVKEKVVTSFTDLVVEFNSFASPTEEAVRRDVMEFLNVEWQGWIGRQFPSLDKENGEVPDWVIKRYEKDEDWAFTGAGFVLLNELTDEIVVLSKEDLTDTALRFMLTEEGQELFGFEQSSAYPYWFDIIQTQSEEQILGNYELKLTKQGESKLNEKDLPSTFPAIVHHTVNQSNVFYFAGDFADTAKVPGFYQYTGLAKIFSFISLESISPERSFFWKTYTPIMDKVFSLAKEKEETIANNKPVVSQAVEDSISYPARINEQAYEVYQDGEWVPITLKGVNLGMGRPGAFPGEAAISKDEYTRWFKQIGEMNANVLRVYTLHPPGFYEALYEYNQAADEPLYLLHGVWIDEEPLEETLDASDEEITSVFQEEMKKIVDVIHGNAVIAPQQGHASGAYHKNISPYVIGWVLGIEWYPFMVDQMVQDYPDPKQYNGSYVYTENANAMEAWMAQQLDFITSYEVDEYSSMRPLSFTNWVTTDNIDQPAEPSDQEDLATVDPNHIHTKDDAEHVGMFASYHVYPYYPDFLTIEEKYTEFIDHRGEKNNYAGYLHDLNESHEMPILIAEFGIPASRGMTHKNPFGWNQGFIEESEQGEILTHLYEDILHEEMLGGLIFTWQDEWFKRTWNTMDYDNPDRRPFWSNAQTNEQQFGLLSFDRLKVKLNGEDDWEEGTVLYEKDNGELQELSVDHDERYLYIKAQMEDTSEDFWKVNDLNLYFSVREDAGVMINDVSAEPMPSDFRLTIEDQSSAKLEIAGDYDSFFYDYAHRLEMIEATPDELENKDKEFHPIRLALSKELIRPDTGEVYPFDAYETGILRFGIGDPAHPDYDSLSDYYFTEVNGIVEIRIPWMLLNAKDPSKKEFFGDLWKDGIDASLTIEGIDVAAAIEQNGRVTDAFDTASLQRYTWEDWDLPRSQERLKPSYKIIQEFFSSLE</sequence>
<evidence type="ECO:0008006" key="4">
    <source>
        <dbReference type="Google" id="ProtNLM"/>
    </source>
</evidence>
<gene>
    <name evidence="2" type="ORF">C4B60_15975</name>
</gene>
<reference evidence="2 3" key="1">
    <citation type="submission" date="2018-02" db="EMBL/GenBank/DDBJ databases">
        <title>Jeotgalibacillus proteolyticum sp. nov. a protease producing bacterium isolated from ocean sediments of Laizhou Bay.</title>
        <authorList>
            <person name="Li Y."/>
        </authorList>
    </citation>
    <scope>NUCLEOTIDE SEQUENCE [LARGE SCALE GENOMIC DNA]</scope>
    <source>
        <strain evidence="2 3">22-7</strain>
    </source>
</reference>
<evidence type="ECO:0000313" key="3">
    <source>
        <dbReference type="Proteomes" id="UP000239047"/>
    </source>
</evidence>